<dbReference type="PANTHER" id="PTHR22921">
    <property type="entry name" value="PROTEIN CBG20088-RELATED"/>
    <property type="match status" value="1"/>
</dbReference>
<evidence type="ECO:0000256" key="1">
    <source>
        <dbReference type="SAM" id="MobiDB-lite"/>
    </source>
</evidence>
<name>A0A1I7TTV5_9PELO</name>
<reference evidence="3" key="1">
    <citation type="submission" date="2016-11" db="UniProtKB">
        <authorList>
            <consortium name="WormBaseParasite"/>
        </authorList>
    </citation>
    <scope>IDENTIFICATION</scope>
</reference>
<feature type="compositionally biased region" description="Basic and acidic residues" evidence="1">
    <location>
        <begin position="146"/>
        <end position="164"/>
    </location>
</feature>
<dbReference type="PANTHER" id="PTHR22921:SF27">
    <property type="entry name" value="C2H2-TYPE DOMAIN-CONTAINING PROTEIN-RELATED"/>
    <property type="match status" value="1"/>
</dbReference>
<evidence type="ECO:0000313" key="2">
    <source>
        <dbReference type="Proteomes" id="UP000095282"/>
    </source>
</evidence>
<dbReference type="AlphaFoldDB" id="A0A1I7TTV5"/>
<feature type="compositionally biased region" description="Polar residues" evidence="1">
    <location>
        <begin position="1"/>
        <end position="14"/>
    </location>
</feature>
<protein>
    <submittedName>
        <fullName evidence="3">SPK domain-containing protein</fullName>
    </submittedName>
</protein>
<feature type="compositionally biased region" description="Basic and acidic residues" evidence="1">
    <location>
        <begin position="85"/>
        <end position="96"/>
    </location>
</feature>
<feature type="compositionally biased region" description="Basic residues" evidence="1">
    <location>
        <begin position="97"/>
        <end position="106"/>
    </location>
</feature>
<sequence length="440" mass="50051">MRPSISRDTPTTAVGKTGKKPTKLEERLKYYGNSSENRMNRMEMCSSSSKKNSDSWETNSTKNRGNLKYSSRKSRDSDSELSDYLEVRGKESYNSRRHERGSRRRFLSSSSDSMVNGEVLDTSSHLSAPMTSSKYQLQSNTAVSDFNRRDSSDESMHTMKKRSSESGEWMVSELMKNKCFDERTGVLLSKNNCLTNLKTAMKSKKPADFYEVLKMKNRCQPGSVLEELVLQTSFCLYTLGRQQRGKELEEHAAKAAHPFNLLDAKQETNPFNSPEVQKILISSLLTSAMCSGFTGKSAIEKCIGSILREIEKLDKFFIVYSVPKSCRNSKYPLISQDFFEKFAVVIKDGFSLEDTDLTNIANLVKDSMTNFIGRRRGKNKEKSAELFEEFQRLHGFPQKMNSVEPICDENQIDPVEEASPLAEEVTVPVKRTTRKRKNQV</sequence>
<dbReference type="WBParaSite" id="Csp11.Scaffold629.g11726.t1">
    <property type="protein sequence ID" value="Csp11.Scaffold629.g11726.t1"/>
    <property type="gene ID" value="Csp11.Scaffold629.g11726"/>
</dbReference>
<feature type="compositionally biased region" description="Polar residues" evidence="1">
    <location>
        <begin position="121"/>
        <end position="144"/>
    </location>
</feature>
<proteinExistence type="predicted"/>
<accession>A0A1I7TTV5</accession>
<dbReference type="eggNOG" id="ENOG502TIQE">
    <property type="taxonomic scope" value="Eukaryota"/>
</dbReference>
<evidence type="ECO:0000313" key="3">
    <source>
        <dbReference type="WBParaSite" id="Csp11.Scaffold629.g11726.t1"/>
    </source>
</evidence>
<organism evidence="2 3">
    <name type="scientific">Caenorhabditis tropicalis</name>
    <dbReference type="NCBI Taxonomy" id="1561998"/>
    <lineage>
        <taxon>Eukaryota</taxon>
        <taxon>Metazoa</taxon>
        <taxon>Ecdysozoa</taxon>
        <taxon>Nematoda</taxon>
        <taxon>Chromadorea</taxon>
        <taxon>Rhabditida</taxon>
        <taxon>Rhabditina</taxon>
        <taxon>Rhabditomorpha</taxon>
        <taxon>Rhabditoidea</taxon>
        <taxon>Rhabditidae</taxon>
        <taxon>Peloderinae</taxon>
        <taxon>Caenorhabditis</taxon>
    </lineage>
</organism>
<keyword evidence="2" id="KW-1185">Reference proteome</keyword>
<dbReference type="Proteomes" id="UP000095282">
    <property type="component" value="Unplaced"/>
</dbReference>
<feature type="region of interest" description="Disordered" evidence="1">
    <location>
        <begin position="1"/>
        <end position="164"/>
    </location>
</feature>